<feature type="non-terminal residue" evidence="4">
    <location>
        <position position="1"/>
    </location>
</feature>
<sequence length="97" mass="10566">PNVNGAVSNKVDIVEVIKYPVRSESAVKAMTEKNTLVFIVDARANKNDIKEAAKKVLEVSVMKVNTLLLPDGKKKKAYIALAPECNAAALAKKFRIL</sequence>
<keyword evidence="3" id="KW-0687">Ribonucleoprotein</keyword>
<name>S8C4B5_9LAMI</name>
<protein>
    <recommendedName>
        <fullName evidence="6">Ribosomal protein L23/L25 N-terminal domain-containing protein</fullName>
    </recommendedName>
</protein>
<evidence type="ECO:0008006" key="6">
    <source>
        <dbReference type="Google" id="ProtNLM"/>
    </source>
</evidence>
<dbReference type="GO" id="GO:0006412">
    <property type="term" value="P:translation"/>
    <property type="evidence" value="ECO:0007669"/>
    <property type="project" value="InterPro"/>
</dbReference>
<comment type="similarity">
    <text evidence="1">Belongs to the universal ribosomal protein uL23 family.</text>
</comment>
<dbReference type="InterPro" id="IPR012677">
    <property type="entry name" value="Nucleotide-bd_a/b_plait_sf"/>
</dbReference>
<dbReference type="AlphaFoldDB" id="S8C4B5"/>
<evidence type="ECO:0000256" key="3">
    <source>
        <dbReference type="ARBA" id="ARBA00023274"/>
    </source>
</evidence>
<keyword evidence="2" id="KW-0689">Ribosomal protein</keyword>
<dbReference type="GO" id="GO:0003729">
    <property type="term" value="F:mRNA binding"/>
    <property type="evidence" value="ECO:0007669"/>
    <property type="project" value="UniProtKB-ARBA"/>
</dbReference>
<accession>S8C4B5</accession>
<organism evidence="4 5">
    <name type="scientific">Genlisea aurea</name>
    <dbReference type="NCBI Taxonomy" id="192259"/>
    <lineage>
        <taxon>Eukaryota</taxon>
        <taxon>Viridiplantae</taxon>
        <taxon>Streptophyta</taxon>
        <taxon>Embryophyta</taxon>
        <taxon>Tracheophyta</taxon>
        <taxon>Spermatophyta</taxon>
        <taxon>Magnoliopsida</taxon>
        <taxon>eudicotyledons</taxon>
        <taxon>Gunneridae</taxon>
        <taxon>Pentapetalae</taxon>
        <taxon>asterids</taxon>
        <taxon>lamiids</taxon>
        <taxon>Lamiales</taxon>
        <taxon>Lentibulariaceae</taxon>
        <taxon>Genlisea</taxon>
    </lineage>
</organism>
<keyword evidence="5" id="KW-1185">Reference proteome</keyword>
<dbReference type="InterPro" id="IPR012678">
    <property type="entry name" value="Ribosomal_uL23/eL15/eS24_sf"/>
</dbReference>
<dbReference type="GO" id="GO:1990904">
    <property type="term" value="C:ribonucleoprotein complex"/>
    <property type="evidence" value="ECO:0007669"/>
    <property type="project" value="UniProtKB-KW"/>
</dbReference>
<gene>
    <name evidence="4" type="ORF">M569_15550</name>
</gene>
<evidence type="ECO:0000313" key="5">
    <source>
        <dbReference type="Proteomes" id="UP000015453"/>
    </source>
</evidence>
<dbReference type="SUPFAM" id="SSF54189">
    <property type="entry name" value="Ribosomal proteins S24e, L23 and L15e"/>
    <property type="match status" value="1"/>
</dbReference>
<comment type="caution">
    <text evidence="4">The sequence shown here is derived from an EMBL/GenBank/DDBJ whole genome shotgun (WGS) entry which is preliminary data.</text>
</comment>
<dbReference type="HAMAP" id="MF_01369_A">
    <property type="entry name" value="Ribosomal_uL23_A"/>
    <property type="match status" value="1"/>
</dbReference>
<dbReference type="Proteomes" id="UP000015453">
    <property type="component" value="Unassembled WGS sequence"/>
</dbReference>
<dbReference type="InterPro" id="IPR013025">
    <property type="entry name" value="Ribosomal_uL23-like"/>
</dbReference>
<evidence type="ECO:0000313" key="4">
    <source>
        <dbReference type="EMBL" id="EPS59261.1"/>
    </source>
</evidence>
<dbReference type="Gene3D" id="3.30.70.330">
    <property type="match status" value="1"/>
</dbReference>
<dbReference type="Pfam" id="PF00276">
    <property type="entry name" value="Ribosomal_L23"/>
    <property type="match status" value="1"/>
</dbReference>
<dbReference type="PANTHER" id="PTHR11620">
    <property type="entry name" value="60S RIBOSOMAL PROTEIN L23A"/>
    <property type="match status" value="1"/>
</dbReference>
<dbReference type="EMBL" id="AUSU01008511">
    <property type="protein sequence ID" value="EPS59261.1"/>
    <property type="molecule type" value="Genomic_DNA"/>
</dbReference>
<evidence type="ECO:0000256" key="1">
    <source>
        <dbReference type="ARBA" id="ARBA00006700"/>
    </source>
</evidence>
<dbReference type="GO" id="GO:0005840">
    <property type="term" value="C:ribosome"/>
    <property type="evidence" value="ECO:0007669"/>
    <property type="project" value="UniProtKB-KW"/>
</dbReference>
<dbReference type="GO" id="GO:0003735">
    <property type="term" value="F:structural constituent of ribosome"/>
    <property type="evidence" value="ECO:0007669"/>
    <property type="project" value="InterPro"/>
</dbReference>
<proteinExistence type="inferred from homology"/>
<reference evidence="4 5" key="1">
    <citation type="journal article" date="2013" name="BMC Genomics">
        <title>The miniature genome of a carnivorous plant Genlisea aurea contains a low number of genes and short non-coding sequences.</title>
        <authorList>
            <person name="Leushkin E.V."/>
            <person name="Sutormin R.A."/>
            <person name="Nabieva E.R."/>
            <person name="Penin A.A."/>
            <person name="Kondrashov A.S."/>
            <person name="Logacheva M.D."/>
        </authorList>
    </citation>
    <scope>NUCLEOTIDE SEQUENCE [LARGE SCALE GENOMIC DNA]</scope>
</reference>
<dbReference type="OrthoDB" id="1267328at2759"/>
<evidence type="ECO:0000256" key="2">
    <source>
        <dbReference type="ARBA" id="ARBA00022980"/>
    </source>
</evidence>